<dbReference type="InterPro" id="IPR055301">
    <property type="entry name" value="Lea14-like_2"/>
</dbReference>
<reference evidence="2" key="1">
    <citation type="submission" date="2025-08" db="UniProtKB">
        <authorList>
            <consortium name="RefSeq"/>
        </authorList>
    </citation>
    <scope>IDENTIFICATION</scope>
</reference>
<name>A0A1U8A2X7_NELNU</name>
<dbReference type="SUPFAM" id="SSF117070">
    <property type="entry name" value="LEA14-like"/>
    <property type="match status" value="1"/>
</dbReference>
<dbReference type="Pfam" id="PF03168">
    <property type="entry name" value="LEA_2"/>
    <property type="match status" value="1"/>
</dbReference>
<dbReference type="PANTHER" id="PTHR31852">
    <property type="entry name" value="LATE EMBRYOGENESIS ABUNDANT (LEA) HYDROXYPROLINE-RICH GLYCOPROTEIN FAMILY"/>
    <property type="match status" value="1"/>
</dbReference>
<dbReference type="KEGG" id="nnu:104600247"/>
<dbReference type="RefSeq" id="XP_010261401.1">
    <property type="nucleotide sequence ID" value="XM_010263099.1"/>
</dbReference>
<evidence type="ECO:0000313" key="1">
    <source>
        <dbReference type="Proteomes" id="UP000189703"/>
    </source>
</evidence>
<dbReference type="OMA" id="KCFAYIV"/>
<organism evidence="1 2">
    <name type="scientific">Nelumbo nucifera</name>
    <name type="common">Sacred lotus</name>
    <dbReference type="NCBI Taxonomy" id="4432"/>
    <lineage>
        <taxon>Eukaryota</taxon>
        <taxon>Viridiplantae</taxon>
        <taxon>Streptophyta</taxon>
        <taxon>Embryophyta</taxon>
        <taxon>Tracheophyta</taxon>
        <taxon>Spermatophyta</taxon>
        <taxon>Magnoliopsida</taxon>
        <taxon>Proteales</taxon>
        <taxon>Nelumbonaceae</taxon>
        <taxon>Nelumbo</taxon>
    </lineage>
</organism>
<dbReference type="OrthoDB" id="1894389at2759"/>
<accession>A0A1U8A2X7</accession>
<protein>
    <submittedName>
        <fullName evidence="2">Uncharacterized protein LOC104600247</fullName>
    </submittedName>
</protein>
<dbReference type="Gene3D" id="2.60.40.1820">
    <property type="match status" value="1"/>
</dbReference>
<dbReference type="GeneID" id="104600247"/>
<evidence type="ECO:0000313" key="2">
    <source>
        <dbReference type="RefSeq" id="XP_010261401.1"/>
    </source>
</evidence>
<gene>
    <name evidence="2" type="primary">LOC104600247</name>
</gene>
<proteinExistence type="predicted"/>
<dbReference type="AlphaFoldDB" id="A0A1U8A2X7"/>
<keyword evidence="1" id="KW-1185">Reference proteome</keyword>
<sequence>MTSSEQEAAPSARRKRNMKCFAYIVIGVILQTLIIVVFALFVLRIKRPSLKLSHVKIDSVSSGSIRLNALLAVKNKNFGHYKYESSILTFSYQDTIVGQAVIQAGRTKARKTQRLDFIINATSSQFSGNSGMITLSTHAKLSGKVHLFKVMKKRKSTQMNCTMTADLSTMNISNLSCL</sequence>
<dbReference type="Proteomes" id="UP000189703">
    <property type="component" value="Unplaced"/>
</dbReference>
<dbReference type="InterPro" id="IPR004864">
    <property type="entry name" value="LEA_2"/>
</dbReference>